<evidence type="ECO:0000256" key="1">
    <source>
        <dbReference type="SAM" id="MobiDB-lite"/>
    </source>
</evidence>
<dbReference type="InterPro" id="IPR038437">
    <property type="entry name" value="GINS_Psf3_sf"/>
</dbReference>
<dbReference type="RefSeq" id="WP_342127287.1">
    <property type="nucleotide sequence ID" value="NZ_JBCAUS010000005.1"/>
</dbReference>
<dbReference type="EMBL" id="JBCAUS010000005">
    <property type="protein sequence ID" value="MEL4305643.1"/>
    <property type="molecule type" value="Genomic_DNA"/>
</dbReference>
<dbReference type="CDD" id="cd11714">
    <property type="entry name" value="GINS_A_archaea"/>
    <property type="match status" value="1"/>
</dbReference>
<accession>A0ABU9KTG1</accession>
<comment type="caution">
    <text evidence="2">The sequence shown here is derived from an EMBL/GenBank/DDBJ whole genome shotgun (WGS) entry which is preliminary data.</text>
</comment>
<reference evidence="2 3" key="1">
    <citation type="submission" date="2024-04" db="EMBL/GenBank/DDBJ databases">
        <title>Methanococcoides sp. LMO-2.</title>
        <authorList>
            <person name="Liang L."/>
        </authorList>
    </citation>
    <scope>NUCLEOTIDE SEQUENCE [LARGE SCALE GENOMIC DNA]</scope>
    <source>
        <strain evidence="2 3">LMO-2</strain>
    </source>
</reference>
<feature type="region of interest" description="Disordered" evidence="1">
    <location>
        <begin position="123"/>
        <end position="179"/>
    </location>
</feature>
<sequence>MDRNELKNILREENSSALRSLPPGFYGLVDEYIHELEEEIRKINNPRSAESKILEDELQSAINDVETIFIRRVRKVTSRATSNAFSSSSPRQDLDKLLPAEQDVYQATLSAIQVARNQLLEPILDPTSASSPAKEKEPAEQEMTTQEITGDKDVEETAQEASVPPAPTNDNNRDETEIPKRNINEEYFVVRILKDLPTFNAVDNRNYTTRAEDVVVLPAMNANVLVKRGAAHLITKINDSN</sequence>
<name>A0ABU9KTG1_9EURY</name>
<protein>
    <recommendedName>
        <fullName evidence="4">DNA replication factor GINS</fullName>
    </recommendedName>
</protein>
<dbReference type="Gene3D" id="3.40.5.50">
    <property type="match status" value="1"/>
</dbReference>
<dbReference type="Proteomes" id="UP001396646">
    <property type="component" value="Unassembled WGS sequence"/>
</dbReference>
<organism evidence="2 3">
    <name type="scientific">Methanococcoides cohabitans</name>
    <dbReference type="NCBI Taxonomy" id="3136559"/>
    <lineage>
        <taxon>Archaea</taxon>
        <taxon>Methanobacteriati</taxon>
        <taxon>Methanobacteriota</taxon>
        <taxon>Stenosarchaea group</taxon>
        <taxon>Methanomicrobia</taxon>
        <taxon>Methanosarcinales</taxon>
        <taxon>Methanosarcinaceae</taxon>
        <taxon>Methanococcoides</taxon>
    </lineage>
</organism>
<proteinExistence type="predicted"/>
<evidence type="ECO:0008006" key="4">
    <source>
        <dbReference type="Google" id="ProtNLM"/>
    </source>
</evidence>
<evidence type="ECO:0000313" key="3">
    <source>
        <dbReference type="Proteomes" id="UP001396646"/>
    </source>
</evidence>
<keyword evidence="3" id="KW-1185">Reference proteome</keyword>
<dbReference type="Gene3D" id="1.20.58.2050">
    <property type="match status" value="1"/>
</dbReference>
<evidence type="ECO:0000313" key="2">
    <source>
        <dbReference type="EMBL" id="MEL4305643.1"/>
    </source>
</evidence>
<gene>
    <name evidence="2" type="ORF">WOA13_07370</name>
</gene>